<feature type="region of interest" description="Disordered" evidence="1">
    <location>
        <begin position="449"/>
        <end position="497"/>
    </location>
</feature>
<feature type="compositionally biased region" description="Basic residues" evidence="1">
    <location>
        <begin position="549"/>
        <end position="559"/>
    </location>
</feature>
<keyword evidence="3" id="KW-1185">Reference proteome</keyword>
<gene>
    <name evidence="2" type="ORF">B0H63DRAFT_189659</name>
</gene>
<feature type="region of interest" description="Disordered" evidence="1">
    <location>
        <begin position="605"/>
        <end position="640"/>
    </location>
</feature>
<protein>
    <submittedName>
        <fullName evidence="2">Uncharacterized protein</fullName>
    </submittedName>
</protein>
<evidence type="ECO:0000256" key="1">
    <source>
        <dbReference type="SAM" id="MobiDB-lite"/>
    </source>
</evidence>
<reference evidence="2" key="1">
    <citation type="journal article" date="2023" name="Mol. Phylogenet. Evol.">
        <title>Genome-scale phylogeny and comparative genomics of the fungal order Sordariales.</title>
        <authorList>
            <person name="Hensen N."/>
            <person name="Bonometti L."/>
            <person name="Westerberg I."/>
            <person name="Brannstrom I.O."/>
            <person name="Guillou S."/>
            <person name="Cros-Aarteil S."/>
            <person name="Calhoun S."/>
            <person name="Haridas S."/>
            <person name="Kuo A."/>
            <person name="Mondo S."/>
            <person name="Pangilinan J."/>
            <person name="Riley R."/>
            <person name="LaButti K."/>
            <person name="Andreopoulos B."/>
            <person name="Lipzen A."/>
            <person name="Chen C."/>
            <person name="Yan M."/>
            <person name="Daum C."/>
            <person name="Ng V."/>
            <person name="Clum A."/>
            <person name="Steindorff A."/>
            <person name="Ohm R.A."/>
            <person name="Martin F."/>
            <person name="Silar P."/>
            <person name="Natvig D.O."/>
            <person name="Lalanne C."/>
            <person name="Gautier V."/>
            <person name="Ament-Velasquez S.L."/>
            <person name="Kruys A."/>
            <person name="Hutchinson M.I."/>
            <person name="Powell A.J."/>
            <person name="Barry K."/>
            <person name="Miller A.N."/>
            <person name="Grigoriev I.V."/>
            <person name="Debuchy R."/>
            <person name="Gladieux P."/>
            <person name="Hiltunen Thoren M."/>
            <person name="Johannesson H."/>
        </authorList>
    </citation>
    <scope>NUCLEOTIDE SEQUENCE</scope>
    <source>
        <strain evidence="2">CBS 232.78</strain>
    </source>
</reference>
<sequence length="640" mass="72158">MSPKSSRRPKSKVFIFVGPFRLICARQEHEKRMPLEMEKLYRRQHRETRSSGAPSQQFPPPRILSNIHPLYLEENIGGGRGVYASVSVLEPVMRIERTGEQLRHGDPLVKPVYRIILGFTMQVNIHQANGELERHNRIFDSVNVRYLYRSGERHALLPKGDQVSAIQLTHESGRTSDAQAGVSGSSGGPVPAFTVHAQHANKLTYERKLRSWRKSLTYETYPPLQPEGKKSGIASLWGPPYLGLPAVESHWRVSSVHAERCSCRRPRRCRPRHSRQPQHAYNRAAHWSGQTEAQLHLWTPEIYESLNCPLTVTREVDGAVIDDILNHEPSYGSSELRRYLHFDFDVEVRLREIGRGFWGMFKSSSKPPEIRARNDSGKPLPPDRSQLCVTCCAERISWPRHETRDLQSEAEEQIAKHGYVRRLQSTEEYQNMENQSATPSLGVPVVAMPQSHIQPPPPAYSQSSAGGGLSFDARGRPRAPISRSSSDILPNTQSSCRRVSFSPDYHLRTFGRCSMRRSLSIPSPGTGTIPGRSYPPPPAFPSPQDQQRGGRRRGGRKRGFQSAGRAVVQNEDDNEIVVEEAHEKKSRVPVVEKGISAEQIVLERRRSLTSSGSRRVVSWHRRESGYESNGCVSGGGEENR</sequence>
<feature type="region of interest" description="Disordered" evidence="1">
    <location>
        <begin position="364"/>
        <end position="383"/>
    </location>
</feature>
<dbReference type="EMBL" id="JAULSW010000004">
    <property type="protein sequence ID" value="KAK3385942.1"/>
    <property type="molecule type" value="Genomic_DNA"/>
</dbReference>
<feature type="region of interest" description="Disordered" evidence="1">
    <location>
        <begin position="517"/>
        <end position="571"/>
    </location>
</feature>
<dbReference type="AlphaFoldDB" id="A0AAE0U038"/>
<accession>A0AAE0U038</accession>
<comment type="caution">
    <text evidence="2">The sequence shown here is derived from an EMBL/GenBank/DDBJ whole genome shotgun (WGS) entry which is preliminary data.</text>
</comment>
<reference evidence="2" key="2">
    <citation type="submission" date="2023-06" db="EMBL/GenBank/DDBJ databases">
        <authorList>
            <consortium name="Lawrence Berkeley National Laboratory"/>
            <person name="Haridas S."/>
            <person name="Hensen N."/>
            <person name="Bonometti L."/>
            <person name="Westerberg I."/>
            <person name="Brannstrom I.O."/>
            <person name="Guillou S."/>
            <person name="Cros-Aarteil S."/>
            <person name="Calhoun S."/>
            <person name="Kuo A."/>
            <person name="Mondo S."/>
            <person name="Pangilinan J."/>
            <person name="Riley R."/>
            <person name="LaButti K."/>
            <person name="Andreopoulos B."/>
            <person name="Lipzen A."/>
            <person name="Chen C."/>
            <person name="Yanf M."/>
            <person name="Daum C."/>
            <person name="Ng V."/>
            <person name="Clum A."/>
            <person name="Steindorff A."/>
            <person name="Ohm R."/>
            <person name="Martin F."/>
            <person name="Silar P."/>
            <person name="Natvig D."/>
            <person name="Lalanne C."/>
            <person name="Gautier V."/>
            <person name="Ament-velasquez S.L."/>
            <person name="Kruys A."/>
            <person name="Hutchinson M.I."/>
            <person name="Powell A.J."/>
            <person name="Barry K."/>
            <person name="Miller A.N."/>
            <person name="Grigoriev I.V."/>
            <person name="Debuchy R."/>
            <person name="Gladieux P."/>
            <person name="Thoren M.H."/>
            <person name="Johannesson H."/>
        </authorList>
    </citation>
    <scope>NUCLEOTIDE SEQUENCE</scope>
    <source>
        <strain evidence="2">CBS 232.78</strain>
    </source>
</reference>
<feature type="compositionally biased region" description="Polar residues" evidence="1">
    <location>
        <begin position="482"/>
        <end position="497"/>
    </location>
</feature>
<evidence type="ECO:0000313" key="2">
    <source>
        <dbReference type="EMBL" id="KAK3385942.1"/>
    </source>
</evidence>
<evidence type="ECO:0000313" key="3">
    <source>
        <dbReference type="Proteomes" id="UP001285441"/>
    </source>
</evidence>
<name>A0AAE0U038_9PEZI</name>
<dbReference type="Proteomes" id="UP001285441">
    <property type="component" value="Unassembled WGS sequence"/>
</dbReference>
<proteinExistence type="predicted"/>
<organism evidence="2 3">
    <name type="scientific">Podospora didyma</name>
    <dbReference type="NCBI Taxonomy" id="330526"/>
    <lineage>
        <taxon>Eukaryota</taxon>
        <taxon>Fungi</taxon>
        <taxon>Dikarya</taxon>
        <taxon>Ascomycota</taxon>
        <taxon>Pezizomycotina</taxon>
        <taxon>Sordariomycetes</taxon>
        <taxon>Sordariomycetidae</taxon>
        <taxon>Sordariales</taxon>
        <taxon>Podosporaceae</taxon>
        <taxon>Podospora</taxon>
    </lineage>
</organism>